<gene>
    <name evidence="1" type="ORF">TNCV_3665921</name>
</gene>
<proteinExistence type="predicted"/>
<evidence type="ECO:0000313" key="2">
    <source>
        <dbReference type="Proteomes" id="UP000887159"/>
    </source>
</evidence>
<protein>
    <submittedName>
        <fullName evidence="1">Uncharacterized protein</fullName>
    </submittedName>
</protein>
<dbReference type="EMBL" id="BMAU01021240">
    <property type="protein sequence ID" value="GFY03680.1"/>
    <property type="molecule type" value="Genomic_DNA"/>
</dbReference>
<sequence>MCHEFDRSTTKDTPSWVAFSDFSENVRGMIFLGYFVNRLKDEKIQKALNVRTRGDVASRAGSVVNQGISEVAAPETIRKIAAPSAGGAVQQGT</sequence>
<name>A0A8X6VF17_TRICX</name>
<organism evidence="1 2">
    <name type="scientific">Trichonephila clavipes</name>
    <name type="common">Golden silk orbweaver</name>
    <name type="synonym">Nephila clavipes</name>
    <dbReference type="NCBI Taxonomy" id="2585209"/>
    <lineage>
        <taxon>Eukaryota</taxon>
        <taxon>Metazoa</taxon>
        <taxon>Ecdysozoa</taxon>
        <taxon>Arthropoda</taxon>
        <taxon>Chelicerata</taxon>
        <taxon>Arachnida</taxon>
        <taxon>Araneae</taxon>
        <taxon>Araneomorphae</taxon>
        <taxon>Entelegynae</taxon>
        <taxon>Araneoidea</taxon>
        <taxon>Nephilidae</taxon>
        <taxon>Trichonephila</taxon>
    </lineage>
</organism>
<reference evidence="1" key="1">
    <citation type="submission" date="2020-08" db="EMBL/GenBank/DDBJ databases">
        <title>Multicomponent nature underlies the extraordinary mechanical properties of spider dragline silk.</title>
        <authorList>
            <person name="Kono N."/>
            <person name="Nakamura H."/>
            <person name="Mori M."/>
            <person name="Yoshida Y."/>
            <person name="Ohtoshi R."/>
            <person name="Malay A.D."/>
            <person name="Moran D.A.P."/>
            <person name="Tomita M."/>
            <person name="Numata K."/>
            <person name="Arakawa K."/>
        </authorList>
    </citation>
    <scope>NUCLEOTIDE SEQUENCE</scope>
</reference>
<keyword evidence="2" id="KW-1185">Reference proteome</keyword>
<dbReference type="Proteomes" id="UP000887159">
    <property type="component" value="Unassembled WGS sequence"/>
</dbReference>
<evidence type="ECO:0000313" key="1">
    <source>
        <dbReference type="EMBL" id="GFY03680.1"/>
    </source>
</evidence>
<accession>A0A8X6VF17</accession>
<dbReference type="AlphaFoldDB" id="A0A8X6VF17"/>
<comment type="caution">
    <text evidence="1">The sequence shown here is derived from an EMBL/GenBank/DDBJ whole genome shotgun (WGS) entry which is preliminary data.</text>
</comment>